<reference evidence="2" key="1">
    <citation type="submission" date="2014-09" db="EMBL/GenBank/DDBJ databases">
        <authorList>
            <person name="Magalhaes I.L.F."/>
            <person name="Oliveira U."/>
            <person name="Santos F.R."/>
            <person name="Vidigal T.H.D.A."/>
            <person name="Brescovit A.D."/>
            <person name="Santos A.J."/>
        </authorList>
    </citation>
    <scope>NUCLEOTIDE SEQUENCE</scope>
    <source>
        <tissue evidence="2">Shoot tissue taken approximately 20 cm above the soil surface</tissue>
    </source>
</reference>
<accession>A0A0A9FGK4</accession>
<dbReference type="EMBL" id="GBRH01187527">
    <property type="protein sequence ID" value="JAE10369.1"/>
    <property type="molecule type" value="Transcribed_RNA"/>
</dbReference>
<organism evidence="2">
    <name type="scientific">Arundo donax</name>
    <name type="common">Giant reed</name>
    <name type="synonym">Donax arundinaceus</name>
    <dbReference type="NCBI Taxonomy" id="35708"/>
    <lineage>
        <taxon>Eukaryota</taxon>
        <taxon>Viridiplantae</taxon>
        <taxon>Streptophyta</taxon>
        <taxon>Embryophyta</taxon>
        <taxon>Tracheophyta</taxon>
        <taxon>Spermatophyta</taxon>
        <taxon>Magnoliopsida</taxon>
        <taxon>Liliopsida</taxon>
        <taxon>Poales</taxon>
        <taxon>Poaceae</taxon>
        <taxon>PACMAD clade</taxon>
        <taxon>Arundinoideae</taxon>
        <taxon>Arundineae</taxon>
        <taxon>Arundo</taxon>
    </lineage>
</organism>
<keyword evidence="1" id="KW-0732">Signal</keyword>
<protein>
    <submittedName>
        <fullName evidence="2">Uncharacterized protein</fullName>
    </submittedName>
</protein>
<name>A0A0A9FGK4_ARUDO</name>
<feature type="signal peptide" evidence="1">
    <location>
        <begin position="1"/>
        <end position="23"/>
    </location>
</feature>
<evidence type="ECO:0000313" key="2">
    <source>
        <dbReference type="EMBL" id="JAE10369.1"/>
    </source>
</evidence>
<reference evidence="2" key="2">
    <citation type="journal article" date="2015" name="Data Brief">
        <title>Shoot transcriptome of the giant reed, Arundo donax.</title>
        <authorList>
            <person name="Barrero R.A."/>
            <person name="Guerrero F.D."/>
            <person name="Moolhuijzen P."/>
            <person name="Goolsby J.A."/>
            <person name="Tidwell J."/>
            <person name="Bellgard S.E."/>
            <person name="Bellgard M.I."/>
        </authorList>
    </citation>
    <scope>NUCLEOTIDE SEQUENCE</scope>
    <source>
        <tissue evidence="2">Shoot tissue taken approximately 20 cm above the soil surface</tissue>
    </source>
</reference>
<sequence>MEHWQRNAMRMVSLFFFVPFILKAYVSDGMDPKFIDLVCIAEYLTKLCL</sequence>
<evidence type="ECO:0000256" key="1">
    <source>
        <dbReference type="SAM" id="SignalP"/>
    </source>
</evidence>
<proteinExistence type="predicted"/>
<feature type="chain" id="PRO_5002047381" evidence="1">
    <location>
        <begin position="24"/>
        <end position="49"/>
    </location>
</feature>
<dbReference type="AlphaFoldDB" id="A0A0A9FGK4"/>